<sequence>MPEKKRIVVLGAGYGGVLTAKKLAKKFKKDENVEITLIDKKPYHTMLTELHEVAAARVSEDSIRIDLKKIFEKRKVNVILDEIVELDFKNKVLKSKTNLYGYDYVVIGTGSKPTSFGIPGVDEYTHKLWSYEDAVNLREHILNMFRMASKEKNKAIRQKMLTFIVVGAGFTGIEMIGELGEWKDRLCKDFNIDKNEVKLYVIDALPKILPIFPDKLIKKAERRLRKLDIDIITNAAITKVTKEGVNLSEDRFIESNTIIWAAGIEGADIIGKMEVEQKGRKRIVTNDKLQSVDYENVYVVGDNIFYIPEGEEKPVPQMVENAEHSADLVAHNIFTEIKGGEKKSYKPKFHGAMVCIGGRYGVAHIGSPGKFFGLSGFFAMFVKHFINIVYFFQVAGFNKCWSYMLHEFFHVKDKRSFVGGHFSKASPNFWLVILRIFVGYKWLEEGLNKLPKIIKEPGKIFLIPPPAMDAATSASVKAAADTAVQATSSASAAGGTAQAASQWGAALPVPDFIEKIVKWSMNTFFYTGDGGYTTLAQIFQTCMVIGEIVVGLCLIIGLFTALASIASVLMGTMIWASGMAPAEMLWYLSAGIALIGGSGSTFGFDYYVLPALKRKWKNIGFVRKWYLYVD</sequence>
<keyword evidence="6" id="KW-0520">NAD</keyword>
<dbReference type="Gene3D" id="3.50.50.100">
    <property type="match status" value="1"/>
</dbReference>
<evidence type="ECO:0000256" key="8">
    <source>
        <dbReference type="SAM" id="Phobius"/>
    </source>
</evidence>
<accession>A0A1T4WP70</accession>
<dbReference type="PANTHER" id="PTHR43706">
    <property type="entry name" value="NADH DEHYDROGENASE"/>
    <property type="match status" value="1"/>
</dbReference>
<dbReference type="PANTHER" id="PTHR43706:SF47">
    <property type="entry name" value="EXTERNAL NADH-UBIQUINONE OXIDOREDUCTASE 1, MITOCHONDRIAL-RELATED"/>
    <property type="match status" value="1"/>
</dbReference>
<dbReference type="GO" id="GO:0050136">
    <property type="term" value="F:NADH dehydrogenase (quinone) (non-electrogenic) activity"/>
    <property type="evidence" value="ECO:0007669"/>
    <property type="project" value="UniProtKB-EC"/>
</dbReference>
<name>A0A1T4WP70_9CLOT</name>
<evidence type="ECO:0000313" key="11">
    <source>
        <dbReference type="Proteomes" id="UP000190105"/>
    </source>
</evidence>
<evidence type="ECO:0000256" key="6">
    <source>
        <dbReference type="ARBA" id="ARBA00023027"/>
    </source>
</evidence>
<evidence type="ECO:0000313" key="10">
    <source>
        <dbReference type="EMBL" id="SKA79150.1"/>
    </source>
</evidence>
<dbReference type="InterPro" id="IPR036188">
    <property type="entry name" value="FAD/NAD-bd_sf"/>
</dbReference>
<keyword evidence="4" id="KW-0274">FAD</keyword>
<dbReference type="OrthoDB" id="9781621at2"/>
<evidence type="ECO:0000256" key="4">
    <source>
        <dbReference type="ARBA" id="ARBA00022827"/>
    </source>
</evidence>
<keyword evidence="5" id="KW-0560">Oxidoreductase</keyword>
<keyword evidence="8" id="KW-0812">Transmembrane</keyword>
<keyword evidence="8" id="KW-0472">Membrane</keyword>
<evidence type="ECO:0000256" key="2">
    <source>
        <dbReference type="ARBA" id="ARBA00012637"/>
    </source>
</evidence>
<dbReference type="AlphaFoldDB" id="A0A1T4WP70"/>
<comment type="catalytic activity">
    <reaction evidence="7">
        <text>a quinone + NADH + H(+) = a quinol + NAD(+)</text>
        <dbReference type="Rhea" id="RHEA:46160"/>
        <dbReference type="ChEBI" id="CHEBI:15378"/>
        <dbReference type="ChEBI" id="CHEBI:24646"/>
        <dbReference type="ChEBI" id="CHEBI:57540"/>
        <dbReference type="ChEBI" id="CHEBI:57945"/>
        <dbReference type="ChEBI" id="CHEBI:132124"/>
        <dbReference type="EC" id="1.6.5.9"/>
    </reaction>
</comment>
<evidence type="ECO:0000256" key="3">
    <source>
        <dbReference type="ARBA" id="ARBA00022630"/>
    </source>
</evidence>
<dbReference type="SUPFAM" id="SSF51905">
    <property type="entry name" value="FAD/NAD(P)-binding domain"/>
    <property type="match status" value="2"/>
</dbReference>
<reference evidence="11" key="1">
    <citation type="submission" date="2017-02" db="EMBL/GenBank/DDBJ databases">
        <authorList>
            <person name="Varghese N."/>
            <person name="Submissions S."/>
        </authorList>
    </citation>
    <scope>NUCLEOTIDE SEQUENCE [LARGE SCALE GENOMIC DNA]</scope>
    <source>
        <strain evidence="11">USBA 833</strain>
    </source>
</reference>
<organism evidence="10 11">
    <name type="scientific">Caloramator quimbayensis</name>
    <dbReference type="NCBI Taxonomy" id="1147123"/>
    <lineage>
        <taxon>Bacteria</taxon>
        <taxon>Bacillati</taxon>
        <taxon>Bacillota</taxon>
        <taxon>Clostridia</taxon>
        <taxon>Eubacteriales</taxon>
        <taxon>Clostridiaceae</taxon>
        <taxon>Caloramator</taxon>
    </lineage>
</organism>
<keyword evidence="11" id="KW-1185">Reference proteome</keyword>
<dbReference type="InterPro" id="IPR023753">
    <property type="entry name" value="FAD/NAD-binding_dom"/>
</dbReference>
<evidence type="ECO:0000256" key="1">
    <source>
        <dbReference type="ARBA" id="ARBA00005272"/>
    </source>
</evidence>
<dbReference type="EMBL" id="FUYH01000003">
    <property type="protein sequence ID" value="SKA79150.1"/>
    <property type="molecule type" value="Genomic_DNA"/>
</dbReference>
<keyword evidence="8" id="KW-1133">Transmembrane helix</keyword>
<dbReference type="InterPro" id="IPR045024">
    <property type="entry name" value="NDH-2"/>
</dbReference>
<feature type="transmembrane region" description="Helical" evidence="8">
    <location>
        <begin position="584"/>
        <end position="609"/>
    </location>
</feature>
<dbReference type="EC" id="1.6.5.9" evidence="2"/>
<protein>
    <recommendedName>
        <fullName evidence="2">NADH:ubiquinone reductase (non-electrogenic)</fullName>
        <ecNumber evidence="2">1.6.5.9</ecNumber>
    </recommendedName>
</protein>
<dbReference type="Proteomes" id="UP000190105">
    <property type="component" value="Unassembled WGS sequence"/>
</dbReference>
<feature type="transmembrane region" description="Helical" evidence="8">
    <location>
        <begin position="371"/>
        <end position="392"/>
    </location>
</feature>
<comment type="similarity">
    <text evidence="1">Belongs to the NADH dehydrogenase family.</text>
</comment>
<dbReference type="PRINTS" id="PR00411">
    <property type="entry name" value="PNDRDTASEI"/>
</dbReference>
<evidence type="ECO:0000256" key="5">
    <source>
        <dbReference type="ARBA" id="ARBA00023002"/>
    </source>
</evidence>
<dbReference type="Pfam" id="PF07992">
    <property type="entry name" value="Pyr_redox_2"/>
    <property type="match status" value="1"/>
</dbReference>
<evidence type="ECO:0000256" key="7">
    <source>
        <dbReference type="ARBA" id="ARBA00047599"/>
    </source>
</evidence>
<proteinExistence type="inferred from homology"/>
<keyword evidence="3" id="KW-0285">Flavoprotein</keyword>
<feature type="transmembrane region" description="Helical" evidence="8">
    <location>
        <begin position="548"/>
        <end position="578"/>
    </location>
</feature>
<evidence type="ECO:0000259" key="9">
    <source>
        <dbReference type="Pfam" id="PF07992"/>
    </source>
</evidence>
<gene>
    <name evidence="10" type="ORF">SAMN05443428_1037</name>
</gene>
<dbReference type="PRINTS" id="PR00368">
    <property type="entry name" value="FADPNR"/>
</dbReference>
<dbReference type="STRING" id="1147123.SAMN05443428_1037"/>
<dbReference type="RefSeq" id="WP_078695483.1">
    <property type="nucleotide sequence ID" value="NZ_FUYH01000003.1"/>
</dbReference>
<feature type="domain" description="FAD/NAD(P)-binding" evidence="9">
    <location>
        <begin position="6"/>
        <end position="325"/>
    </location>
</feature>